<accession>Q39P11</accession>
<proteinExistence type="predicted"/>
<sequence length="84" mass="9069">MPDARMNAGGAPRKCIVAGDVKSAPDMQRTARCQDDSCVAAKSIRAARAFRTLETWPRRSGHTTCTIRAPAFIGKPHAMPICTI</sequence>
<dbReference type="Proteomes" id="UP000002705">
    <property type="component" value="Chromosome 3"/>
</dbReference>
<keyword evidence="2" id="KW-1185">Reference proteome</keyword>
<name>Q39P11_BURL3</name>
<dbReference type="EMBL" id="CP000150">
    <property type="protein sequence ID" value="ABB05805.1"/>
    <property type="molecule type" value="Genomic_DNA"/>
</dbReference>
<organism evidence="1 2">
    <name type="scientific">Burkholderia lata (strain ATCC 17760 / DSM 23089 / LMG 22485 / NCIMB 9086 / R18194 / 383)</name>
    <dbReference type="NCBI Taxonomy" id="482957"/>
    <lineage>
        <taxon>Bacteria</taxon>
        <taxon>Pseudomonadati</taxon>
        <taxon>Pseudomonadota</taxon>
        <taxon>Betaproteobacteria</taxon>
        <taxon>Burkholderiales</taxon>
        <taxon>Burkholderiaceae</taxon>
        <taxon>Burkholderia</taxon>
        <taxon>Burkholderia cepacia complex</taxon>
    </lineage>
</organism>
<dbReference type="AlphaFoldDB" id="Q39P11"/>
<gene>
    <name evidence="1" type="ordered locus">Bcep18194_C6758</name>
</gene>
<evidence type="ECO:0000313" key="2">
    <source>
        <dbReference type="Proteomes" id="UP000002705"/>
    </source>
</evidence>
<evidence type="ECO:0000313" key="1">
    <source>
        <dbReference type="EMBL" id="ABB05805.1"/>
    </source>
</evidence>
<dbReference type="KEGG" id="bur:Bcep18194_C6758"/>
<reference evidence="1" key="1">
    <citation type="submission" date="2009-01" db="EMBL/GenBank/DDBJ databases">
        <title>Complete sequence of chromosome 3 of Burkholderia sp. 383.</title>
        <authorList>
            <consortium name="US DOE Joint Genome Institute"/>
            <person name="Copeland A."/>
            <person name="Lucas S."/>
            <person name="Lapidus A."/>
            <person name="Barry K."/>
            <person name="Detter J.C."/>
            <person name="Glavina T."/>
            <person name="Hammon N."/>
            <person name="Israni S."/>
            <person name="Pitluck S."/>
            <person name="Chain P."/>
            <person name="Malfatti S."/>
            <person name="Shin M."/>
            <person name="Vergez L."/>
            <person name="Schmutz J."/>
            <person name="Larimer F."/>
            <person name="Land M."/>
            <person name="Kyrpides N."/>
            <person name="Lykidis A."/>
            <person name="Richardson P."/>
        </authorList>
    </citation>
    <scope>NUCLEOTIDE SEQUENCE</scope>
    <source>
        <strain evidence="1">383</strain>
    </source>
</reference>
<protein>
    <submittedName>
        <fullName evidence="1">Uncharacterized protein</fullName>
    </submittedName>
</protein>
<dbReference type="HOGENOM" id="CLU_2521215_0_0_4"/>